<dbReference type="GO" id="GO:0016491">
    <property type="term" value="F:oxidoreductase activity"/>
    <property type="evidence" value="ECO:0007669"/>
    <property type="project" value="InterPro"/>
</dbReference>
<dbReference type="RefSeq" id="WP_215621902.1">
    <property type="nucleotide sequence ID" value="NZ_CP076134.1"/>
</dbReference>
<dbReference type="InterPro" id="IPR051796">
    <property type="entry name" value="ISF_SsuE-like"/>
</dbReference>
<keyword evidence="1" id="KW-0285">Flavoprotein</keyword>
<gene>
    <name evidence="4" type="ORF">KMZ29_26405</name>
</gene>
<evidence type="ECO:0000313" key="4">
    <source>
        <dbReference type="EMBL" id="QWG13157.1"/>
    </source>
</evidence>
<dbReference type="PANTHER" id="PTHR43278:SF1">
    <property type="entry name" value="IRON-SULFUR FLAVOPROTEIN MJ1083"/>
    <property type="match status" value="1"/>
</dbReference>
<name>A0A975NDL2_9BRAD</name>
<dbReference type="SUPFAM" id="SSF52218">
    <property type="entry name" value="Flavoproteins"/>
    <property type="match status" value="1"/>
</dbReference>
<evidence type="ECO:0000256" key="1">
    <source>
        <dbReference type="ARBA" id="ARBA00022630"/>
    </source>
</evidence>
<dbReference type="EMBL" id="CP076134">
    <property type="protein sequence ID" value="QWG13157.1"/>
    <property type="molecule type" value="Genomic_DNA"/>
</dbReference>
<sequence>MKILGFNGAPAKTGAVATLLSESLRAAAEEIAELGETPNTAVIHLVDIVKEFHDGSFTNIPTSLQSTFDSMSTADGFVFATPVHWFNMSALMKCFIDWLTSLEQDTCELEGKVVGVLAHCDEDGGNQAVTSILSPLVHMGMLVPPYCAFFKNKYMASRSEAGWQAVDHRLVGKNVVRLAACVQFNKRGWKLT</sequence>
<reference evidence="4" key="1">
    <citation type="submission" date="2021-06" db="EMBL/GenBank/DDBJ databases">
        <title>Bradyrhizobium sp. S2-20-1 Genome sequencing.</title>
        <authorList>
            <person name="Jin L."/>
        </authorList>
    </citation>
    <scope>NUCLEOTIDE SEQUENCE</scope>
    <source>
        <strain evidence="4">S2-20-1</strain>
    </source>
</reference>
<feature type="domain" description="NADPH-dependent FMN reductase-like" evidence="3">
    <location>
        <begin position="1"/>
        <end position="150"/>
    </location>
</feature>
<dbReference type="Proteomes" id="UP000680839">
    <property type="component" value="Chromosome"/>
</dbReference>
<proteinExistence type="predicted"/>
<dbReference type="Gene3D" id="3.40.50.360">
    <property type="match status" value="1"/>
</dbReference>
<accession>A0A975NDL2</accession>
<evidence type="ECO:0000313" key="5">
    <source>
        <dbReference type="Proteomes" id="UP000680839"/>
    </source>
</evidence>
<keyword evidence="2" id="KW-0288">FMN</keyword>
<organism evidence="4 5">
    <name type="scientific">Bradyrhizobium sediminis</name>
    <dbReference type="NCBI Taxonomy" id="2840469"/>
    <lineage>
        <taxon>Bacteria</taxon>
        <taxon>Pseudomonadati</taxon>
        <taxon>Pseudomonadota</taxon>
        <taxon>Alphaproteobacteria</taxon>
        <taxon>Hyphomicrobiales</taxon>
        <taxon>Nitrobacteraceae</taxon>
        <taxon>Bradyrhizobium</taxon>
    </lineage>
</organism>
<dbReference type="InterPro" id="IPR029039">
    <property type="entry name" value="Flavoprotein-like_sf"/>
</dbReference>
<dbReference type="PANTHER" id="PTHR43278">
    <property type="entry name" value="NAD(P)H-DEPENDENT FMN-CONTAINING OXIDOREDUCTASE YWQN-RELATED"/>
    <property type="match status" value="1"/>
</dbReference>
<dbReference type="Pfam" id="PF03358">
    <property type="entry name" value="FMN_red"/>
    <property type="match status" value="1"/>
</dbReference>
<evidence type="ECO:0000259" key="3">
    <source>
        <dbReference type="Pfam" id="PF03358"/>
    </source>
</evidence>
<dbReference type="AlphaFoldDB" id="A0A975NDL2"/>
<protein>
    <submittedName>
        <fullName evidence="4">Flavodoxin family protein</fullName>
    </submittedName>
</protein>
<evidence type="ECO:0000256" key="2">
    <source>
        <dbReference type="ARBA" id="ARBA00022643"/>
    </source>
</evidence>
<dbReference type="InterPro" id="IPR005025">
    <property type="entry name" value="FMN_Rdtase-like_dom"/>
</dbReference>